<name>A0A917RIR5_9NOCA</name>
<evidence type="ECO:0000313" key="1">
    <source>
        <dbReference type="EMBL" id="GGL10077.1"/>
    </source>
</evidence>
<gene>
    <name evidence="1" type="ORF">GCM10011588_25620</name>
</gene>
<reference evidence="1" key="2">
    <citation type="submission" date="2020-09" db="EMBL/GenBank/DDBJ databases">
        <authorList>
            <person name="Sun Q."/>
            <person name="Zhou Y."/>
        </authorList>
    </citation>
    <scope>NUCLEOTIDE SEQUENCE</scope>
    <source>
        <strain evidence="1">CGMCC 4.3508</strain>
    </source>
</reference>
<dbReference type="AlphaFoldDB" id="A0A917RIR5"/>
<organism evidence="1 2">
    <name type="scientific">Nocardia jinanensis</name>
    <dbReference type="NCBI Taxonomy" id="382504"/>
    <lineage>
        <taxon>Bacteria</taxon>
        <taxon>Bacillati</taxon>
        <taxon>Actinomycetota</taxon>
        <taxon>Actinomycetes</taxon>
        <taxon>Mycobacteriales</taxon>
        <taxon>Nocardiaceae</taxon>
        <taxon>Nocardia</taxon>
    </lineage>
</organism>
<keyword evidence="2" id="KW-1185">Reference proteome</keyword>
<reference evidence="1" key="1">
    <citation type="journal article" date="2014" name="Int. J. Syst. Evol. Microbiol.">
        <title>Complete genome sequence of Corynebacterium casei LMG S-19264T (=DSM 44701T), isolated from a smear-ripened cheese.</title>
        <authorList>
            <consortium name="US DOE Joint Genome Institute (JGI-PGF)"/>
            <person name="Walter F."/>
            <person name="Albersmeier A."/>
            <person name="Kalinowski J."/>
            <person name="Ruckert C."/>
        </authorList>
    </citation>
    <scope>NUCLEOTIDE SEQUENCE</scope>
    <source>
        <strain evidence="1">CGMCC 4.3508</strain>
    </source>
</reference>
<proteinExistence type="predicted"/>
<accession>A0A917RIR5</accession>
<protein>
    <submittedName>
        <fullName evidence="1">Uncharacterized protein</fullName>
    </submittedName>
</protein>
<dbReference type="Proteomes" id="UP000638263">
    <property type="component" value="Unassembled WGS sequence"/>
</dbReference>
<comment type="caution">
    <text evidence="1">The sequence shown here is derived from an EMBL/GenBank/DDBJ whole genome shotgun (WGS) entry which is preliminary data.</text>
</comment>
<dbReference type="EMBL" id="BMMH01000004">
    <property type="protein sequence ID" value="GGL10077.1"/>
    <property type="molecule type" value="Genomic_DNA"/>
</dbReference>
<evidence type="ECO:0000313" key="2">
    <source>
        <dbReference type="Proteomes" id="UP000638263"/>
    </source>
</evidence>
<sequence length="114" mass="12803">MCGRPLPYRHICPGAQIERGPHSTKPPTTLILRPAGADRATKAYRDVVVERDIDIGPALAYRLGELFDLRTFTLEIEYRTETAEDRTGVPALAVRHRASLPDRTRRHGSAPVFR</sequence>